<keyword evidence="3" id="KW-1185">Reference proteome</keyword>
<feature type="signal peptide" evidence="1">
    <location>
        <begin position="1"/>
        <end position="19"/>
    </location>
</feature>
<accession>A0A931A907</accession>
<dbReference type="Proteomes" id="UP000605361">
    <property type="component" value="Unassembled WGS sequence"/>
</dbReference>
<sequence>MRRRFLVLGAGMVAAVVTAAVVTSGASGSAIAGGAPAQPREVVVAHGDDRLPSTTAADWVTYADHVVVVTAVSEQRLPPAQIELERGEGLVGRTVDLKVKEVLWSRDGAPHPAPQSWVYNGAGFTFSDGDTSNFSPVALDERPRIEAGHQYILAIVWEDAHCSEGDKPEPGRWLGLGEGSELPYDGDVIGQGEYEGQIQTVEGARTLAEDAGLDVGLEEEMVGEGAAALAAKLKVATPGERQQPKAPATTSCE</sequence>
<evidence type="ECO:0000256" key="1">
    <source>
        <dbReference type="SAM" id="SignalP"/>
    </source>
</evidence>
<proteinExistence type="predicted"/>
<reference evidence="2" key="1">
    <citation type="submission" date="2020-11" db="EMBL/GenBank/DDBJ databases">
        <title>Whole-genome analyses of Nonomuraea sp. K274.</title>
        <authorList>
            <person name="Veyisoglu A."/>
        </authorList>
    </citation>
    <scope>NUCLEOTIDE SEQUENCE</scope>
    <source>
        <strain evidence="2">K274</strain>
    </source>
</reference>
<comment type="caution">
    <text evidence="2">The sequence shown here is derived from an EMBL/GenBank/DDBJ whole genome shotgun (WGS) entry which is preliminary data.</text>
</comment>
<dbReference type="RefSeq" id="WP_195897477.1">
    <property type="nucleotide sequence ID" value="NZ_JADOGI010000068.1"/>
</dbReference>
<gene>
    <name evidence="2" type="ORF">ITP53_22950</name>
</gene>
<keyword evidence="1" id="KW-0732">Signal</keyword>
<dbReference type="AlphaFoldDB" id="A0A931A907"/>
<evidence type="ECO:0000313" key="2">
    <source>
        <dbReference type="EMBL" id="MBF8188531.1"/>
    </source>
</evidence>
<name>A0A931A907_9ACTN</name>
<organism evidence="2 3">
    <name type="scientific">Nonomuraea cypriaca</name>
    <dbReference type="NCBI Taxonomy" id="1187855"/>
    <lineage>
        <taxon>Bacteria</taxon>
        <taxon>Bacillati</taxon>
        <taxon>Actinomycetota</taxon>
        <taxon>Actinomycetes</taxon>
        <taxon>Streptosporangiales</taxon>
        <taxon>Streptosporangiaceae</taxon>
        <taxon>Nonomuraea</taxon>
    </lineage>
</organism>
<feature type="chain" id="PRO_5038789061" evidence="1">
    <location>
        <begin position="20"/>
        <end position="253"/>
    </location>
</feature>
<protein>
    <submittedName>
        <fullName evidence="2">Uncharacterized protein</fullName>
    </submittedName>
</protein>
<dbReference type="EMBL" id="JADOGI010000068">
    <property type="protein sequence ID" value="MBF8188531.1"/>
    <property type="molecule type" value="Genomic_DNA"/>
</dbReference>
<evidence type="ECO:0000313" key="3">
    <source>
        <dbReference type="Proteomes" id="UP000605361"/>
    </source>
</evidence>